<reference evidence="2 3" key="1">
    <citation type="journal article" date="2018" name="Mol. Biol. Evol.">
        <title>Analysis of the draft genome of the red seaweed Gracilariopsis chorda provides insights into genome size evolution in Rhodophyta.</title>
        <authorList>
            <person name="Lee J."/>
            <person name="Yang E.C."/>
            <person name="Graf L."/>
            <person name="Yang J.H."/>
            <person name="Qiu H."/>
            <person name="Zel Zion U."/>
            <person name="Chan C.X."/>
            <person name="Stephens T.G."/>
            <person name="Weber A.P.M."/>
            <person name="Boo G.H."/>
            <person name="Boo S.M."/>
            <person name="Kim K.M."/>
            <person name="Shin Y."/>
            <person name="Jung M."/>
            <person name="Lee S.J."/>
            <person name="Yim H.S."/>
            <person name="Lee J.H."/>
            <person name="Bhattacharya D."/>
            <person name="Yoon H.S."/>
        </authorList>
    </citation>
    <scope>NUCLEOTIDE SEQUENCE [LARGE SCALE GENOMIC DNA]</scope>
    <source>
        <strain evidence="2 3">SKKU-2015</strain>
        <tissue evidence="2">Whole body</tissue>
    </source>
</reference>
<evidence type="ECO:0000313" key="2">
    <source>
        <dbReference type="EMBL" id="PXF46572.1"/>
    </source>
</evidence>
<proteinExistence type="predicted"/>
<dbReference type="InterPro" id="IPR036322">
    <property type="entry name" value="WD40_repeat_dom_sf"/>
</dbReference>
<protein>
    <submittedName>
        <fullName evidence="2">Vacuolar protein sorting-associated protein 41-like</fullName>
    </submittedName>
</protein>
<dbReference type="Proteomes" id="UP000247409">
    <property type="component" value="Unassembled WGS sequence"/>
</dbReference>
<dbReference type="EMBL" id="NBIV01000036">
    <property type="protein sequence ID" value="PXF46572.1"/>
    <property type="molecule type" value="Genomic_DNA"/>
</dbReference>
<dbReference type="GO" id="GO:0034058">
    <property type="term" value="P:endosomal vesicle fusion"/>
    <property type="evidence" value="ECO:0007669"/>
    <property type="project" value="TreeGrafter"/>
</dbReference>
<dbReference type="InterPro" id="IPR045111">
    <property type="entry name" value="Vps41/Vps8"/>
</dbReference>
<dbReference type="AlphaFoldDB" id="A0A2V3IWQ1"/>
<dbReference type="OrthoDB" id="244107at2759"/>
<feature type="region of interest" description="Disordered" evidence="1">
    <location>
        <begin position="233"/>
        <end position="264"/>
    </location>
</feature>
<dbReference type="GO" id="GO:0016236">
    <property type="term" value="P:macroautophagy"/>
    <property type="evidence" value="ECO:0007669"/>
    <property type="project" value="TreeGrafter"/>
</dbReference>
<comment type="caution">
    <text evidence="2">The sequence shown here is derived from an EMBL/GenBank/DDBJ whole genome shotgun (WGS) entry which is preliminary data.</text>
</comment>
<gene>
    <name evidence="2" type="ORF">BWQ96_03700</name>
</gene>
<dbReference type="STRING" id="448386.A0A2V3IWQ1"/>
<dbReference type="Gene3D" id="2.130.10.10">
    <property type="entry name" value="YVTN repeat-like/Quinoprotein amine dehydrogenase"/>
    <property type="match status" value="1"/>
</dbReference>
<dbReference type="GO" id="GO:0005770">
    <property type="term" value="C:late endosome"/>
    <property type="evidence" value="ECO:0007669"/>
    <property type="project" value="TreeGrafter"/>
</dbReference>
<dbReference type="Pfam" id="PF23556">
    <property type="entry name" value="TPR_Vps41"/>
    <property type="match status" value="1"/>
</dbReference>
<dbReference type="PANTHER" id="PTHR12616:SF1">
    <property type="entry name" value="VACUOLAR PROTEIN SORTING-ASSOCIATED PROTEIN 41 HOMOLOG"/>
    <property type="match status" value="1"/>
</dbReference>
<organism evidence="2 3">
    <name type="scientific">Gracilariopsis chorda</name>
    <dbReference type="NCBI Taxonomy" id="448386"/>
    <lineage>
        <taxon>Eukaryota</taxon>
        <taxon>Rhodophyta</taxon>
        <taxon>Florideophyceae</taxon>
        <taxon>Rhodymeniophycidae</taxon>
        <taxon>Gracilariales</taxon>
        <taxon>Gracilariaceae</taxon>
        <taxon>Gracilariopsis</taxon>
    </lineage>
</organism>
<dbReference type="GO" id="GO:0009267">
    <property type="term" value="P:cellular response to starvation"/>
    <property type="evidence" value="ECO:0007669"/>
    <property type="project" value="TreeGrafter"/>
</dbReference>
<dbReference type="GO" id="GO:0030897">
    <property type="term" value="C:HOPS complex"/>
    <property type="evidence" value="ECO:0007669"/>
    <property type="project" value="TreeGrafter"/>
</dbReference>
<evidence type="ECO:0000256" key="1">
    <source>
        <dbReference type="SAM" id="MobiDB-lite"/>
    </source>
</evidence>
<feature type="compositionally biased region" description="Polar residues" evidence="1">
    <location>
        <begin position="234"/>
        <end position="243"/>
    </location>
</feature>
<evidence type="ECO:0000313" key="3">
    <source>
        <dbReference type="Proteomes" id="UP000247409"/>
    </source>
</evidence>
<dbReference type="PANTHER" id="PTHR12616">
    <property type="entry name" value="VACUOLAR PROTEIN SORTING VPS41"/>
    <property type="match status" value="1"/>
</dbReference>
<dbReference type="SUPFAM" id="SSF50978">
    <property type="entry name" value="WD40 repeat-like"/>
    <property type="match status" value="1"/>
</dbReference>
<keyword evidence="3" id="KW-1185">Reference proteome</keyword>
<accession>A0A2V3IWQ1</accession>
<sequence>MQEPSFSVAAFASDKLATPSSPNVYVTCAATSAKLVVLGLSDGSLSLYDVFGNRLDHHNSLHVGPIVALALGGGPAADEVVASAGGARADIRAARLFTGTSVTSNISTDKSMLKDATVAFTRHIETDVVALAVDPNFGKPRHGDRVAYADASGRVALYTAGWFGGSDIPIEHSLPEPASSLSWVQHLLAYAISDSVRVYDTRSAVPVCRVASPGSSAPPSPLPKFRQHVLPNQPHENINNNELTPPAHTLKPSHTTEQEKQPSIPRLTAAKTWALKTKIFMEQNLSEPLSPHGESSVKLYVTWPTGARIVRIGPYKDVLQPSDPSQRVPVRDIAVEFRLNRETLPMTDLSPEELNVMEHSVNNMAVDSPLLALVPFGEEDTVALIGTPSKGLMIHLITPEGKSEKSMRLTHKNLCDADMHTIPGGDPLVLIFGHLCSSKQSLKTTDDGRGPPKQEVVYVRSRTTAERVKWLLGQNRFSDALEVAQSAPGGSLRRAEVSLEDVGEQFLESLREKGEYDRLASVLPETITTTTPYFGFRARDKIMAKRKKRWERWIETFKKGHKLEIVAPVIPTYEPHLDEDTYNSILSELCESVPEVMLHVLKTWPADVYGVSAVTIAIEEKLAGMEKHSQYSQEGREALREGLLMMYGLSGRHDETLNLLLREESPKVYDYIRSHHLFEAVRSPETIQGLYKIDASAATDVLSHAPETVLPPEAVVPILVKLDKSEWTFMYLHAVFRLDPEQAPKYHNQLLKLYVQHGSPGLLFNFLRTSSHYSLDRALEEMGGPKGFKPGQLARERVYVLSTMGDLNSSMDILLSELGDTFAAIEFASDHGDAILWERLIEHAKTHADTLAALLDSPAGGKVDPVRLVPLLNSEMRIPHLRDRLHRILVDAALERALREDAAAALHHDASELLNTLDECVSVLP</sequence>
<name>A0A2V3IWQ1_9FLOR</name>
<dbReference type="GO" id="GO:0006623">
    <property type="term" value="P:protein targeting to vacuole"/>
    <property type="evidence" value="ECO:0007669"/>
    <property type="project" value="InterPro"/>
</dbReference>
<dbReference type="InterPro" id="IPR015943">
    <property type="entry name" value="WD40/YVTN_repeat-like_dom_sf"/>
</dbReference>